<dbReference type="eggNOG" id="COG2879">
    <property type="taxonomic scope" value="Bacteria"/>
</dbReference>
<dbReference type="HOGENOM" id="CLU_171734_2_1_11"/>
<sequence>MWRDFMGDSAYERYLDHHRRNHPNCQPMTEKEFWRSRDDFKEDNVSTGCC</sequence>
<keyword evidence="2" id="KW-1185">Reference proteome</keyword>
<comment type="caution">
    <text evidence="1">The sequence shown here is derived from an EMBL/GenBank/DDBJ whole genome shotgun (WGS) entry which is preliminary data.</text>
</comment>
<gene>
    <name evidence="1" type="ORF">HMPREF9233_00461</name>
</gene>
<evidence type="ECO:0000313" key="2">
    <source>
        <dbReference type="Proteomes" id="UP000009888"/>
    </source>
</evidence>
<name>K9EEK8_9ACTO</name>
<evidence type="ECO:0000313" key="1">
    <source>
        <dbReference type="EMBL" id="EKU95674.1"/>
    </source>
</evidence>
<evidence type="ECO:0008006" key="3">
    <source>
        <dbReference type="Google" id="ProtNLM"/>
    </source>
</evidence>
<dbReference type="InterPro" id="IPR007423">
    <property type="entry name" value="Sel_put"/>
</dbReference>
<dbReference type="PATRIC" id="fig|883066.3.peg.482"/>
<reference evidence="1 2" key="1">
    <citation type="submission" date="2012-09" db="EMBL/GenBank/DDBJ databases">
        <title>The Genome Sequence of Actinobaculum massiliae ACS-171-V-COL2.</title>
        <authorList>
            <consortium name="The Broad Institute Genome Sequencing Platform"/>
            <person name="Earl A."/>
            <person name="Ward D."/>
            <person name="Feldgarden M."/>
            <person name="Gevers D."/>
            <person name="Saerens B."/>
            <person name="Vaneechoutte M."/>
            <person name="Walker B."/>
            <person name="Young S.K."/>
            <person name="Zeng Q."/>
            <person name="Gargeya S."/>
            <person name="Fitzgerald M."/>
            <person name="Haas B."/>
            <person name="Abouelleil A."/>
            <person name="Alvarado L."/>
            <person name="Arachchi H.M."/>
            <person name="Berlin A."/>
            <person name="Chapman S.B."/>
            <person name="Goldberg J."/>
            <person name="Griggs A."/>
            <person name="Gujja S."/>
            <person name="Hansen M."/>
            <person name="Howarth C."/>
            <person name="Imamovic A."/>
            <person name="Larimer J."/>
            <person name="McCowen C."/>
            <person name="Montmayeur A."/>
            <person name="Murphy C."/>
            <person name="Neiman D."/>
            <person name="Pearson M."/>
            <person name="Priest M."/>
            <person name="Roberts A."/>
            <person name="Saif S."/>
            <person name="Shea T."/>
            <person name="Sisk P."/>
            <person name="Sykes S."/>
            <person name="Wortman J."/>
            <person name="Nusbaum C."/>
            <person name="Birren B."/>
        </authorList>
    </citation>
    <scope>NUCLEOTIDE SEQUENCE [LARGE SCALE GENOMIC DNA]</scope>
    <source>
        <strain evidence="2">ACS-171-V-Col2</strain>
    </source>
</reference>
<dbReference type="STRING" id="202789.GCA_001457435_01673"/>
<protein>
    <recommendedName>
        <fullName evidence="3">YbdD/YjiX family protein</fullName>
    </recommendedName>
</protein>
<proteinExistence type="predicted"/>
<dbReference type="EMBL" id="AGWL01000002">
    <property type="protein sequence ID" value="EKU95674.1"/>
    <property type="molecule type" value="Genomic_DNA"/>
</dbReference>
<organism evidence="1 2">
    <name type="scientific">Actinobaculum massiliense ACS-171-V-Col2</name>
    <dbReference type="NCBI Taxonomy" id="883066"/>
    <lineage>
        <taxon>Bacteria</taxon>
        <taxon>Bacillati</taxon>
        <taxon>Actinomycetota</taxon>
        <taxon>Actinomycetes</taxon>
        <taxon>Actinomycetales</taxon>
        <taxon>Actinomycetaceae</taxon>
        <taxon>Actinobaculum</taxon>
    </lineage>
</organism>
<dbReference type="Proteomes" id="UP000009888">
    <property type="component" value="Unassembled WGS sequence"/>
</dbReference>
<accession>K9EEK8</accession>
<dbReference type="Pfam" id="PF04328">
    <property type="entry name" value="Sel_put"/>
    <property type="match status" value="1"/>
</dbReference>
<dbReference type="AlphaFoldDB" id="K9EEK8"/>